<comment type="caution">
    <text evidence="2">The sequence shown here is derived from an EMBL/GenBank/DDBJ whole genome shotgun (WGS) entry which is preliminary data.</text>
</comment>
<organism evidence="2 3">
    <name type="scientific">Haloplanus aerogenes</name>
    <dbReference type="NCBI Taxonomy" id="660522"/>
    <lineage>
        <taxon>Archaea</taxon>
        <taxon>Methanobacteriati</taxon>
        <taxon>Methanobacteriota</taxon>
        <taxon>Stenosarchaea group</taxon>
        <taxon>Halobacteria</taxon>
        <taxon>Halobacteriales</taxon>
        <taxon>Haloferacaceae</taxon>
        <taxon>Haloplanus</taxon>
    </lineage>
</organism>
<evidence type="ECO:0000313" key="2">
    <source>
        <dbReference type="EMBL" id="RMB11664.1"/>
    </source>
</evidence>
<feature type="domain" description="Water stress and hypersensitive response" evidence="1">
    <location>
        <begin position="198"/>
        <end position="322"/>
    </location>
</feature>
<dbReference type="InterPro" id="IPR013990">
    <property type="entry name" value="WHy-dom"/>
</dbReference>
<dbReference type="EMBL" id="REFS01000008">
    <property type="protein sequence ID" value="RMB11664.1"/>
    <property type="molecule type" value="Genomic_DNA"/>
</dbReference>
<dbReference type="AlphaFoldDB" id="A0A3M0CQ27"/>
<evidence type="ECO:0000313" key="3">
    <source>
        <dbReference type="Proteomes" id="UP000277326"/>
    </source>
</evidence>
<dbReference type="Pfam" id="PF03168">
    <property type="entry name" value="LEA_2"/>
    <property type="match status" value="1"/>
</dbReference>
<dbReference type="InterPro" id="IPR004864">
    <property type="entry name" value="LEA_2"/>
</dbReference>
<protein>
    <submittedName>
        <fullName evidence="2">Late embryogenesis abundant protein</fullName>
    </submittedName>
</protein>
<reference evidence="2 3" key="1">
    <citation type="journal article" date="2015" name="Stand. Genomic Sci.">
        <title>Genomic Encyclopedia of Bacterial and Archaeal Type Strains, Phase III: the genomes of soil and plant-associated and newly described type strains.</title>
        <authorList>
            <person name="Whitman W.B."/>
            <person name="Woyke T."/>
            <person name="Klenk H.P."/>
            <person name="Zhou Y."/>
            <person name="Lilburn T.G."/>
            <person name="Beck B.J."/>
            <person name="De Vos P."/>
            <person name="Vandamme P."/>
            <person name="Eisen J.A."/>
            <person name="Garrity G."/>
            <person name="Hugenholtz P."/>
            <person name="Kyrpides N.C."/>
        </authorList>
    </citation>
    <scope>NUCLEOTIDE SEQUENCE [LARGE SCALE GENOMIC DNA]</scope>
    <source>
        <strain evidence="2 3">CGMCC 1.10124</strain>
    </source>
</reference>
<dbReference type="Proteomes" id="UP000277326">
    <property type="component" value="Unassembled WGS sequence"/>
</dbReference>
<dbReference type="SMART" id="SM00769">
    <property type="entry name" value="WHy"/>
    <property type="match status" value="1"/>
</dbReference>
<name>A0A3M0CQ27_9EURY</name>
<accession>A0A3M0CQ27</accession>
<dbReference type="InterPro" id="IPR013783">
    <property type="entry name" value="Ig-like_fold"/>
</dbReference>
<dbReference type="SUPFAM" id="SSF117070">
    <property type="entry name" value="LEA14-like"/>
    <property type="match status" value="1"/>
</dbReference>
<evidence type="ECO:0000259" key="1">
    <source>
        <dbReference type="SMART" id="SM00769"/>
    </source>
</evidence>
<sequence length="356" mass="39215">MSQAASTVKRLAAISVIALVVTGLAVYGPPIGFAGDTDDADDDQARRSADAPLRPSITSVDSRFSDVTGTETAVKSDVRVRVPAAAREGDVVVDYAVAMNDVQMASTERRVAINRGTTTALLTTRFSHDRIVLWWVNHIRNEQRTERTVTVSLRTSGNTPDRVEKRRTIETAMLSEFNSTATRPVGSNVTGGRSFLYVKETTARWASIDSSNSRIEVRLVAYNPNAYPVPIYGFGYRATMNGIEMGKSVSETRGVIPPRSNRTVRLTVTLDHDRLDEWWRTHLERGETTEFRIDFSTRAESQSGVVQLPLDSLTYTHRIETELFANRTGTGVQTATTSSRVLGTPGESTISVVDLR</sequence>
<dbReference type="Gene3D" id="2.60.40.10">
    <property type="entry name" value="Immunoglobulins"/>
    <property type="match status" value="2"/>
</dbReference>
<dbReference type="GO" id="GO:0009269">
    <property type="term" value="P:response to desiccation"/>
    <property type="evidence" value="ECO:0007669"/>
    <property type="project" value="InterPro"/>
</dbReference>
<gene>
    <name evidence="2" type="ORF">ATH50_3363</name>
</gene>
<proteinExistence type="predicted"/>